<dbReference type="Proteomes" id="UP000597617">
    <property type="component" value="Unassembled WGS sequence"/>
</dbReference>
<reference evidence="1 2" key="1">
    <citation type="submission" date="2020-11" db="EMBL/GenBank/DDBJ databases">
        <authorList>
            <person name="Kim M.K."/>
        </authorList>
    </citation>
    <scope>NUCLEOTIDE SEQUENCE [LARGE SCALE GENOMIC DNA]</scope>
    <source>
        <strain evidence="1 2">BT683</strain>
    </source>
</reference>
<proteinExistence type="predicted"/>
<gene>
    <name evidence="1" type="ORF">I2I05_20230</name>
</gene>
<evidence type="ECO:0000313" key="2">
    <source>
        <dbReference type="Proteomes" id="UP000597617"/>
    </source>
</evidence>
<protein>
    <submittedName>
        <fullName evidence="1">Uncharacterized protein</fullName>
    </submittedName>
</protein>
<keyword evidence="2" id="KW-1185">Reference proteome</keyword>
<dbReference type="EMBL" id="JADQDQ010000017">
    <property type="protein sequence ID" value="MBF9239732.1"/>
    <property type="molecule type" value="Genomic_DNA"/>
</dbReference>
<comment type="caution">
    <text evidence="1">The sequence shown here is derived from an EMBL/GenBank/DDBJ whole genome shotgun (WGS) entry which is preliminary data.</text>
</comment>
<dbReference type="RefSeq" id="WP_196284083.1">
    <property type="nucleotide sequence ID" value="NZ_JADQDQ010000017.1"/>
</dbReference>
<name>A0ABS0IMY5_9BACT</name>
<evidence type="ECO:0000313" key="1">
    <source>
        <dbReference type="EMBL" id="MBF9239732.1"/>
    </source>
</evidence>
<sequence>MMKYCPDTALVRQLRAGLRQVQEMKIRTPAEGAGLHEQVGRLTAALADLDTEQHPGLPLVRERLRAWTHERGQGSEAERHACLVSVLQTTLRQLR</sequence>
<accession>A0ABS0IMY5</accession>
<organism evidence="1 2">
    <name type="scientific">Hymenobacter jeongseonensis</name>
    <dbReference type="NCBI Taxonomy" id="2791027"/>
    <lineage>
        <taxon>Bacteria</taxon>
        <taxon>Pseudomonadati</taxon>
        <taxon>Bacteroidota</taxon>
        <taxon>Cytophagia</taxon>
        <taxon>Cytophagales</taxon>
        <taxon>Hymenobacteraceae</taxon>
        <taxon>Hymenobacter</taxon>
    </lineage>
</organism>